<evidence type="ECO:0000313" key="2">
    <source>
        <dbReference type="EMBL" id="KAH8032515.1"/>
    </source>
</evidence>
<reference evidence="2" key="2">
    <citation type="submission" date="2021-09" db="EMBL/GenBank/DDBJ databases">
        <authorList>
            <person name="Jia N."/>
            <person name="Wang J."/>
            <person name="Shi W."/>
            <person name="Du L."/>
            <person name="Sun Y."/>
            <person name="Zhan W."/>
            <person name="Jiang J."/>
            <person name="Wang Q."/>
            <person name="Zhang B."/>
            <person name="Ji P."/>
            <person name="Sakyi L.B."/>
            <person name="Cui X."/>
            <person name="Yuan T."/>
            <person name="Jiang B."/>
            <person name="Yang W."/>
            <person name="Lam T.T.-Y."/>
            <person name="Chang Q."/>
            <person name="Ding S."/>
            <person name="Wang X."/>
            <person name="Zhu J."/>
            <person name="Ruan X."/>
            <person name="Zhao L."/>
            <person name="Wei J."/>
            <person name="Que T."/>
            <person name="Du C."/>
            <person name="Cheng J."/>
            <person name="Dai P."/>
            <person name="Han X."/>
            <person name="Huang E."/>
            <person name="Gao Y."/>
            <person name="Liu J."/>
            <person name="Shao H."/>
            <person name="Ye R."/>
            <person name="Li L."/>
            <person name="Wei W."/>
            <person name="Wang X."/>
            <person name="Wang C."/>
            <person name="Huo Q."/>
            <person name="Li W."/>
            <person name="Guo W."/>
            <person name="Chen H."/>
            <person name="Chen S."/>
            <person name="Zhou L."/>
            <person name="Zhou L."/>
            <person name="Ni X."/>
            <person name="Tian J."/>
            <person name="Zhou Y."/>
            <person name="Sheng Y."/>
            <person name="Liu T."/>
            <person name="Pan Y."/>
            <person name="Xia L."/>
            <person name="Li J."/>
            <person name="Zhao F."/>
            <person name="Cao W."/>
        </authorList>
    </citation>
    <scope>NUCLEOTIDE SEQUENCE</scope>
    <source>
        <strain evidence="2">Rmic-2018</strain>
        <tissue evidence="2">Larvae</tissue>
    </source>
</reference>
<protein>
    <submittedName>
        <fullName evidence="2">Uncharacterized protein</fullName>
    </submittedName>
</protein>
<accession>A0A9J6EDF0</accession>
<reference evidence="2" key="1">
    <citation type="journal article" date="2020" name="Cell">
        <title>Large-Scale Comparative Analyses of Tick Genomes Elucidate Their Genetic Diversity and Vector Capacities.</title>
        <authorList>
            <consortium name="Tick Genome and Microbiome Consortium (TIGMIC)"/>
            <person name="Jia N."/>
            <person name="Wang J."/>
            <person name="Shi W."/>
            <person name="Du L."/>
            <person name="Sun Y."/>
            <person name="Zhan W."/>
            <person name="Jiang J.F."/>
            <person name="Wang Q."/>
            <person name="Zhang B."/>
            <person name="Ji P."/>
            <person name="Bell-Sakyi L."/>
            <person name="Cui X.M."/>
            <person name="Yuan T.T."/>
            <person name="Jiang B.G."/>
            <person name="Yang W.F."/>
            <person name="Lam T.T."/>
            <person name="Chang Q.C."/>
            <person name="Ding S.J."/>
            <person name="Wang X.J."/>
            <person name="Zhu J.G."/>
            <person name="Ruan X.D."/>
            <person name="Zhao L."/>
            <person name="Wei J.T."/>
            <person name="Ye R.Z."/>
            <person name="Que T.C."/>
            <person name="Du C.H."/>
            <person name="Zhou Y.H."/>
            <person name="Cheng J.X."/>
            <person name="Dai P.F."/>
            <person name="Guo W.B."/>
            <person name="Han X.H."/>
            <person name="Huang E.J."/>
            <person name="Li L.F."/>
            <person name="Wei W."/>
            <person name="Gao Y.C."/>
            <person name="Liu J.Z."/>
            <person name="Shao H.Z."/>
            <person name="Wang X."/>
            <person name="Wang C.C."/>
            <person name="Yang T.C."/>
            <person name="Huo Q.B."/>
            <person name="Li W."/>
            <person name="Chen H.Y."/>
            <person name="Chen S.E."/>
            <person name="Zhou L.G."/>
            <person name="Ni X.B."/>
            <person name="Tian J.H."/>
            <person name="Sheng Y."/>
            <person name="Liu T."/>
            <person name="Pan Y.S."/>
            <person name="Xia L.Y."/>
            <person name="Li J."/>
            <person name="Zhao F."/>
            <person name="Cao W.C."/>
        </authorList>
    </citation>
    <scope>NUCLEOTIDE SEQUENCE</scope>
    <source>
        <strain evidence="2">Rmic-2018</strain>
    </source>
</reference>
<gene>
    <name evidence="2" type="ORF">HPB51_025968</name>
</gene>
<proteinExistence type="predicted"/>
<dbReference type="AlphaFoldDB" id="A0A9J6EDF0"/>
<sequence length="179" mass="19108">MAQPFIEPLRDDLHEETVLRSGRTVQQPAGPATVAMASDLAIAGTEASALPAGVLAKPQGDSTELASQTASLSRDAVHAPLDFASGTIPGATSVPSPEDRRNSSPVTASELCTVLQAIALRASALKTPQSPSQQPVHVPHCLLRPWLKFLTLLAFMKAQQTGWMRYIRCWPVDMLGLMT</sequence>
<keyword evidence="3" id="KW-1185">Reference proteome</keyword>
<comment type="caution">
    <text evidence="2">The sequence shown here is derived from an EMBL/GenBank/DDBJ whole genome shotgun (WGS) entry which is preliminary data.</text>
</comment>
<name>A0A9J6EDF0_RHIMP</name>
<organism evidence="2 3">
    <name type="scientific">Rhipicephalus microplus</name>
    <name type="common">Cattle tick</name>
    <name type="synonym">Boophilus microplus</name>
    <dbReference type="NCBI Taxonomy" id="6941"/>
    <lineage>
        <taxon>Eukaryota</taxon>
        <taxon>Metazoa</taxon>
        <taxon>Ecdysozoa</taxon>
        <taxon>Arthropoda</taxon>
        <taxon>Chelicerata</taxon>
        <taxon>Arachnida</taxon>
        <taxon>Acari</taxon>
        <taxon>Parasitiformes</taxon>
        <taxon>Ixodida</taxon>
        <taxon>Ixodoidea</taxon>
        <taxon>Ixodidae</taxon>
        <taxon>Rhipicephalinae</taxon>
        <taxon>Rhipicephalus</taxon>
        <taxon>Boophilus</taxon>
    </lineage>
</organism>
<dbReference type="Proteomes" id="UP000821866">
    <property type="component" value="Chromosome 3"/>
</dbReference>
<evidence type="ECO:0000256" key="1">
    <source>
        <dbReference type="SAM" id="MobiDB-lite"/>
    </source>
</evidence>
<feature type="region of interest" description="Disordered" evidence="1">
    <location>
        <begin position="83"/>
        <end position="106"/>
    </location>
</feature>
<evidence type="ECO:0000313" key="3">
    <source>
        <dbReference type="Proteomes" id="UP000821866"/>
    </source>
</evidence>
<dbReference type="EMBL" id="JABSTU010000005">
    <property type="protein sequence ID" value="KAH8032515.1"/>
    <property type="molecule type" value="Genomic_DNA"/>
</dbReference>